<accession>A0ABW6IH96</accession>
<dbReference type="InterPro" id="IPR003140">
    <property type="entry name" value="PLipase/COase/thioEstase"/>
</dbReference>
<proteinExistence type="inferred from homology"/>
<evidence type="ECO:0000259" key="3">
    <source>
        <dbReference type="Pfam" id="PF02230"/>
    </source>
</evidence>
<reference evidence="4 5" key="1">
    <citation type="submission" date="2024-10" db="EMBL/GenBank/DDBJ databases">
        <authorList>
            <person name="Ratan Roy A."/>
            <person name="Morales Sandoval P.H."/>
            <person name="De Los Santos Villalobos S."/>
            <person name="Chakraborty S."/>
            <person name="Mukherjee J."/>
        </authorList>
    </citation>
    <scope>NUCLEOTIDE SEQUENCE [LARGE SCALE GENOMIC DNA]</scope>
    <source>
        <strain evidence="4 5">S1</strain>
    </source>
</reference>
<dbReference type="PANTHER" id="PTHR10655">
    <property type="entry name" value="LYSOPHOSPHOLIPASE-RELATED"/>
    <property type="match status" value="1"/>
</dbReference>
<dbReference type="Gene3D" id="3.40.50.1820">
    <property type="entry name" value="alpha/beta hydrolase"/>
    <property type="match status" value="1"/>
</dbReference>
<evidence type="ECO:0000256" key="1">
    <source>
        <dbReference type="ARBA" id="ARBA00006499"/>
    </source>
</evidence>
<keyword evidence="5" id="KW-1185">Reference proteome</keyword>
<organism evidence="4 5">
    <name type="scientific">Almyronema epifaneia S1</name>
    <dbReference type="NCBI Taxonomy" id="2991925"/>
    <lineage>
        <taxon>Bacteria</taxon>
        <taxon>Bacillati</taxon>
        <taxon>Cyanobacteriota</taxon>
        <taxon>Cyanophyceae</taxon>
        <taxon>Nodosilineales</taxon>
        <taxon>Nodosilineaceae</taxon>
        <taxon>Almyronema</taxon>
        <taxon>Almyronema epifaneia</taxon>
    </lineage>
</organism>
<gene>
    <name evidence="4" type="ORF">ACFVKH_12125</name>
</gene>
<feature type="domain" description="Phospholipase/carboxylesterase/thioesterase" evidence="3">
    <location>
        <begin position="16"/>
        <end position="210"/>
    </location>
</feature>
<dbReference type="Proteomes" id="UP001600165">
    <property type="component" value="Unassembled WGS sequence"/>
</dbReference>
<name>A0ABW6IH96_9CYAN</name>
<dbReference type="RefSeq" id="WP_377965351.1">
    <property type="nucleotide sequence ID" value="NZ_JBHZOL010000075.1"/>
</dbReference>
<evidence type="ECO:0000313" key="5">
    <source>
        <dbReference type="Proteomes" id="UP001600165"/>
    </source>
</evidence>
<comment type="similarity">
    <text evidence="1">Belongs to the AB hydrolase superfamily. AB hydrolase 2 family.</text>
</comment>
<keyword evidence="2 4" id="KW-0378">Hydrolase</keyword>
<dbReference type="InterPro" id="IPR050565">
    <property type="entry name" value="LYPA1-2/EST-like"/>
</dbReference>
<dbReference type="EMBL" id="JBHZOL010000075">
    <property type="protein sequence ID" value="MFE4107032.1"/>
    <property type="molecule type" value="Genomic_DNA"/>
</dbReference>
<dbReference type="GO" id="GO:0016787">
    <property type="term" value="F:hydrolase activity"/>
    <property type="evidence" value="ECO:0007669"/>
    <property type="project" value="UniProtKB-KW"/>
</dbReference>
<sequence length="214" mass="23640">MTLTAIAFPPPANPQPRHLLVALHGWGANADDLAALAPYLKLSNCQMLFPNAPFAHPQVPNGRMWYGFPMGYDFRSPPNFNTQADLNQSRQQLTQWLLSLENSTGVPLANTVLAGFSQGGAMTLDVGTQLPLAGLMVLSGYLHAPIKPRYPHCPVLMIHGRQDAVVPLVLAQQAKAALVANNMKVDYHERHMGHEIQPEMLVQMQQFCEILWTN</sequence>
<dbReference type="InterPro" id="IPR029058">
    <property type="entry name" value="AB_hydrolase_fold"/>
</dbReference>
<dbReference type="SUPFAM" id="SSF53474">
    <property type="entry name" value="alpha/beta-Hydrolases"/>
    <property type="match status" value="1"/>
</dbReference>
<dbReference type="Pfam" id="PF02230">
    <property type="entry name" value="Abhydrolase_2"/>
    <property type="match status" value="1"/>
</dbReference>
<protein>
    <submittedName>
        <fullName evidence="4">Alpha/beta hydrolase</fullName>
    </submittedName>
</protein>
<comment type="caution">
    <text evidence="4">The sequence shown here is derived from an EMBL/GenBank/DDBJ whole genome shotgun (WGS) entry which is preliminary data.</text>
</comment>
<evidence type="ECO:0000256" key="2">
    <source>
        <dbReference type="ARBA" id="ARBA00022801"/>
    </source>
</evidence>
<evidence type="ECO:0000313" key="4">
    <source>
        <dbReference type="EMBL" id="MFE4107032.1"/>
    </source>
</evidence>
<dbReference type="PANTHER" id="PTHR10655:SF17">
    <property type="entry name" value="LYSOPHOSPHOLIPASE-LIKE PROTEIN 1"/>
    <property type="match status" value="1"/>
</dbReference>